<dbReference type="AlphaFoldDB" id="A0A835QBM5"/>
<accession>A0A835QBM5</accession>
<dbReference type="EMBL" id="JADCNM010000009">
    <property type="protein sequence ID" value="KAG0469399.1"/>
    <property type="molecule type" value="Genomic_DNA"/>
</dbReference>
<reference evidence="2 3" key="1">
    <citation type="journal article" date="2020" name="Nat. Food">
        <title>A phased Vanilla planifolia genome enables genetic improvement of flavour and production.</title>
        <authorList>
            <person name="Hasing T."/>
            <person name="Tang H."/>
            <person name="Brym M."/>
            <person name="Khazi F."/>
            <person name="Huang T."/>
            <person name="Chambers A.H."/>
        </authorList>
    </citation>
    <scope>NUCLEOTIDE SEQUENCE [LARGE SCALE GENOMIC DNA]</scope>
    <source>
        <tissue evidence="2">Leaf</tissue>
    </source>
</reference>
<feature type="compositionally biased region" description="Basic and acidic residues" evidence="1">
    <location>
        <begin position="61"/>
        <end position="82"/>
    </location>
</feature>
<name>A0A835QBM5_VANPL</name>
<feature type="region of interest" description="Disordered" evidence="1">
    <location>
        <begin position="1"/>
        <end position="35"/>
    </location>
</feature>
<proteinExistence type="predicted"/>
<organism evidence="2 3">
    <name type="scientific">Vanilla planifolia</name>
    <name type="common">Vanilla</name>
    <dbReference type="NCBI Taxonomy" id="51239"/>
    <lineage>
        <taxon>Eukaryota</taxon>
        <taxon>Viridiplantae</taxon>
        <taxon>Streptophyta</taxon>
        <taxon>Embryophyta</taxon>
        <taxon>Tracheophyta</taxon>
        <taxon>Spermatophyta</taxon>
        <taxon>Magnoliopsida</taxon>
        <taxon>Liliopsida</taxon>
        <taxon>Asparagales</taxon>
        <taxon>Orchidaceae</taxon>
        <taxon>Vanilloideae</taxon>
        <taxon>Vanilleae</taxon>
        <taxon>Vanilla</taxon>
    </lineage>
</organism>
<comment type="caution">
    <text evidence="2">The sequence shown here is derived from an EMBL/GenBank/DDBJ whole genome shotgun (WGS) entry which is preliminary data.</text>
</comment>
<evidence type="ECO:0000313" key="2">
    <source>
        <dbReference type="EMBL" id="KAG0469399.1"/>
    </source>
</evidence>
<evidence type="ECO:0000313" key="3">
    <source>
        <dbReference type="Proteomes" id="UP000639772"/>
    </source>
</evidence>
<sequence length="82" mass="9532">MRPVDRDCNPCQARLSRSRSKHSNPTLSLPPPPPPRITLQILLHLLLLHESFREEWEEENETVRSKKNHDNDASIDKKPVES</sequence>
<dbReference type="Proteomes" id="UP000639772">
    <property type="component" value="Chromosome 9"/>
</dbReference>
<gene>
    <name evidence="2" type="ORF">HPP92_018727</name>
</gene>
<protein>
    <submittedName>
        <fullName evidence="2">Uncharacterized protein</fullName>
    </submittedName>
</protein>
<evidence type="ECO:0000256" key="1">
    <source>
        <dbReference type="SAM" id="MobiDB-lite"/>
    </source>
</evidence>
<feature type="region of interest" description="Disordered" evidence="1">
    <location>
        <begin position="57"/>
        <end position="82"/>
    </location>
</feature>